<proteinExistence type="predicted"/>
<sequence>MGFKAKWKREIVPDHKVAEYRATGFLIRSKYLFLYIGVLISIGVHCANIYTAITMLLATGWTNSIYTKCGDDCVLHVGFLVTKWIFVGCIIVSFLLLAYEANKARKVIGSRDISFAFTNLMANHYYSLRSYPHFCFFDHIQSSTKKSDDFAFFVFFTFKCWKTLLVADAPRQVINALTLYSFGKVNKWQTDDISLYYDGNWVTAIMLLTMIFTVVVFAANLILLISAAILYIPLLIYIQGNLKEYCCHKIDKRIAELIKRKQKQRIARNAAYEKRMAGADGSNGIIGLNQPTLPNVLLDEDEGEDEEGDIKKPLRRLGAPIDGFYGNPSTSQGHLVHSESNSSLTKVSSLSYGHVTPLPYHQPLGTAGLQPQGYHLNGGRDYLAYGQPPPMPMYQPPGTTYPIHQPPSLYPPSRSQSRSQLQLQPQAQSRQVGRSESFKLNESAQDVLEGYYATSPGGYDGYEHKQPTEQAQTQAHSNYHLPKAYVPSQNITRQDSTSAYRKGFLPPIQGQAQAQYSHQLQPPTSFHSPPKSQKDSYEHSSTGPLVTRNQTMNDNSRFGGVDRVTAGGESSKGHPLSLSPNHAQGVQWSASGQEERTQSGRVDQNLTPAGYINEKAVYKKSN</sequence>
<dbReference type="InterPro" id="IPR031606">
    <property type="entry name" value="Kch1/2"/>
</dbReference>
<feature type="compositionally biased region" description="Low complexity" evidence="1">
    <location>
        <begin position="411"/>
        <end position="431"/>
    </location>
</feature>
<dbReference type="GO" id="GO:0005886">
    <property type="term" value="C:plasma membrane"/>
    <property type="evidence" value="ECO:0007669"/>
    <property type="project" value="InterPro"/>
</dbReference>
<dbReference type="PANTHER" id="PTHR36424:SF1">
    <property type="entry name" value="LOW AFFINITY K(+) TRANSPORTER 1-RELATED"/>
    <property type="match status" value="1"/>
</dbReference>
<name>A0A0F7SRM6_PHARH</name>
<dbReference type="AlphaFoldDB" id="A0A0F7SRM6"/>
<feature type="transmembrane region" description="Helical" evidence="2">
    <location>
        <begin position="205"/>
        <end position="238"/>
    </location>
</feature>
<evidence type="ECO:0000256" key="1">
    <source>
        <dbReference type="SAM" id="MobiDB-lite"/>
    </source>
</evidence>
<dbReference type="Pfam" id="PF16944">
    <property type="entry name" value="KCH"/>
    <property type="match status" value="1"/>
</dbReference>
<accession>A0A0F7SRM6</accession>
<feature type="compositionally biased region" description="Polar residues" evidence="1">
    <location>
        <begin position="539"/>
        <end position="556"/>
    </location>
</feature>
<protein>
    <recommendedName>
        <fullName evidence="4">Vacuolar membrane protein</fullName>
    </recommendedName>
</protein>
<feature type="region of interest" description="Disordered" evidence="1">
    <location>
        <begin position="512"/>
        <end position="622"/>
    </location>
</feature>
<feature type="transmembrane region" description="Helical" evidence="2">
    <location>
        <begin position="31"/>
        <end position="57"/>
    </location>
</feature>
<feature type="region of interest" description="Disordered" evidence="1">
    <location>
        <begin position="389"/>
        <end position="441"/>
    </location>
</feature>
<evidence type="ECO:0000256" key="2">
    <source>
        <dbReference type="SAM" id="Phobius"/>
    </source>
</evidence>
<keyword evidence="2" id="KW-0812">Transmembrane</keyword>
<dbReference type="EMBL" id="LN483157">
    <property type="protein sequence ID" value="CED84086.1"/>
    <property type="molecule type" value="Genomic_DNA"/>
</dbReference>
<feature type="compositionally biased region" description="Polar residues" evidence="1">
    <location>
        <begin position="432"/>
        <end position="441"/>
    </location>
</feature>
<feature type="transmembrane region" description="Helical" evidence="2">
    <location>
        <begin position="77"/>
        <end position="99"/>
    </location>
</feature>
<keyword evidence="2" id="KW-1133">Transmembrane helix</keyword>
<keyword evidence="2" id="KW-0472">Membrane</keyword>
<evidence type="ECO:0008006" key="4">
    <source>
        <dbReference type="Google" id="ProtNLM"/>
    </source>
</evidence>
<dbReference type="GO" id="GO:0015079">
    <property type="term" value="F:potassium ion transmembrane transporter activity"/>
    <property type="evidence" value="ECO:0007669"/>
    <property type="project" value="InterPro"/>
</dbReference>
<dbReference type="PANTHER" id="PTHR36424">
    <property type="entry name" value="PHEROMONE-REGULATED MEMBRANE PROTEIN 6"/>
    <property type="match status" value="1"/>
</dbReference>
<evidence type="ECO:0000313" key="3">
    <source>
        <dbReference type="EMBL" id="CED84086.1"/>
    </source>
</evidence>
<organism evidence="3">
    <name type="scientific">Phaffia rhodozyma</name>
    <name type="common">Yeast</name>
    <name type="synonym">Xanthophyllomyces dendrorhous</name>
    <dbReference type="NCBI Taxonomy" id="264483"/>
    <lineage>
        <taxon>Eukaryota</taxon>
        <taxon>Fungi</taxon>
        <taxon>Dikarya</taxon>
        <taxon>Basidiomycota</taxon>
        <taxon>Agaricomycotina</taxon>
        <taxon>Tremellomycetes</taxon>
        <taxon>Cystofilobasidiales</taxon>
        <taxon>Mrakiaceae</taxon>
        <taxon>Phaffia</taxon>
    </lineage>
</organism>
<feature type="compositionally biased region" description="Polar residues" evidence="1">
    <location>
        <begin position="578"/>
        <end position="592"/>
    </location>
</feature>
<feature type="compositionally biased region" description="Polar residues" evidence="1">
    <location>
        <begin position="512"/>
        <end position="531"/>
    </location>
</feature>
<reference evidence="3" key="1">
    <citation type="submission" date="2014-08" db="EMBL/GenBank/DDBJ databases">
        <authorList>
            <person name="Sharma Rahul"/>
            <person name="Thines Marco"/>
        </authorList>
    </citation>
    <scope>NUCLEOTIDE SEQUENCE</scope>
</reference>